<gene>
    <name evidence="1" type="ORF">MM415B05963_0008</name>
</gene>
<dbReference type="AlphaFoldDB" id="A0A6M3LYT7"/>
<reference evidence="1" key="1">
    <citation type="submission" date="2020-03" db="EMBL/GenBank/DDBJ databases">
        <title>The deep terrestrial virosphere.</title>
        <authorList>
            <person name="Holmfeldt K."/>
            <person name="Nilsson E."/>
            <person name="Simone D."/>
            <person name="Lopez-Fernandez M."/>
            <person name="Wu X."/>
            <person name="de Brujin I."/>
            <person name="Lundin D."/>
            <person name="Andersson A."/>
            <person name="Bertilsson S."/>
            <person name="Dopson M."/>
        </authorList>
    </citation>
    <scope>NUCLEOTIDE SEQUENCE</scope>
    <source>
        <strain evidence="1">MM415B05963</strain>
    </source>
</reference>
<sequence>MITQKVKDSLKAQDTCPVCKANWKELDNMLHEVKGSENRDLGLTMLRNGPICNIRFYDEVMR</sequence>
<evidence type="ECO:0000313" key="1">
    <source>
        <dbReference type="EMBL" id="QJA97778.1"/>
    </source>
</evidence>
<organism evidence="1">
    <name type="scientific">viral metagenome</name>
    <dbReference type="NCBI Taxonomy" id="1070528"/>
    <lineage>
        <taxon>unclassified sequences</taxon>
        <taxon>metagenomes</taxon>
        <taxon>organismal metagenomes</taxon>
    </lineage>
</organism>
<protein>
    <submittedName>
        <fullName evidence="1">Uncharacterized protein</fullName>
    </submittedName>
</protein>
<accession>A0A6M3LYT7</accession>
<dbReference type="EMBL" id="MT143524">
    <property type="protein sequence ID" value="QJA97778.1"/>
    <property type="molecule type" value="Genomic_DNA"/>
</dbReference>
<proteinExistence type="predicted"/>
<name>A0A6M3LYT7_9ZZZZ</name>